<dbReference type="STRING" id="1612202.SAMN05421734_10924"/>
<dbReference type="AlphaFoldDB" id="A0A1G6LP67"/>
<dbReference type="OrthoDB" id="107771at2"/>
<proteinExistence type="predicted"/>
<evidence type="ECO:0000259" key="4">
    <source>
        <dbReference type="PROSITE" id="PS50111"/>
    </source>
</evidence>
<dbReference type="GO" id="GO:0016020">
    <property type="term" value="C:membrane"/>
    <property type="evidence" value="ECO:0007669"/>
    <property type="project" value="InterPro"/>
</dbReference>
<dbReference type="GO" id="GO:0007165">
    <property type="term" value="P:signal transduction"/>
    <property type="evidence" value="ECO:0007669"/>
    <property type="project" value="UniProtKB-KW"/>
</dbReference>
<reference evidence="6" key="1">
    <citation type="submission" date="2016-09" db="EMBL/GenBank/DDBJ databases">
        <authorList>
            <person name="Varghese N."/>
            <person name="Submissions S."/>
        </authorList>
    </citation>
    <scope>NUCLEOTIDE SEQUENCE [LARGE SCALE GENOMIC DNA]</scope>
    <source>
        <strain evidence="6">S5</strain>
    </source>
</reference>
<feature type="transmembrane region" description="Helical" evidence="3">
    <location>
        <begin position="37"/>
        <end position="56"/>
    </location>
</feature>
<dbReference type="InterPro" id="IPR004089">
    <property type="entry name" value="MCPsignal_dom"/>
</dbReference>
<accession>A0A1G6LP67</accession>
<organism evidence="5 6">
    <name type="scientific">Pelagirhabdus alkalitolerans</name>
    <dbReference type="NCBI Taxonomy" id="1612202"/>
    <lineage>
        <taxon>Bacteria</taxon>
        <taxon>Bacillati</taxon>
        <taxon>Bacillota</taxon>
        <taxon>Bacilli</taxon>
        <taxon>Bacillales</taxon>
        <taxon>Bacillaceae</taxon>
        <taxon>Pelagirhabdus</taxon>
    </lineage>
</organism>
<keyword evidence="1 2" id="KW-0807">Transducer</keyword>
<gene>
    <name evidence="5" type="ORF">SAMN05421734_10924</name>
</gene>
<evidence type="ECO:0000313" key="5">
    <source>
        <dbReference type="EMBL" id="SDC44991.1"/>
    </source>
</evidence>
<dbReference type="PANTHER" id="PTHR32089:SF114">
    <property type="entry name" value="METHYL-ACCEPTING CHEMOTAXIS PROTEIN MCPB"/>
    <property type="match status" value="1"/>
</dbReference>
<evidence type="ECO:0000256" key="3">
    <source>
        <dbReference type="SAM" id="Phobius"/>
    </source>
</evidence>
<dbReference type="SUPFAM" id="SSF58104">
    <property type="entry name" value="Methyl-accepting chemotaxis protein (MCP) signaling domain"/>
    <property type="match status" value="1"/>
</dbReference>
<evidence type="ECO:0000256" key="1">
    <source>
        <dbReference type="ARBA" id="ARBA00023224"/>
    </source>
</evidence>
<dbReference type="Proteomes" id="UP000242949">
    <property type="component" value="Unassembled WGS sequence"/>
</dbReference>
<keyword evidence="6" id="KW-1185">Reference proteome</keyword>
<name>A0A1G6LP67_9BACI</name>
<dbReference type="EMBL" id="FMYI01000009">
    <property type="protein sequence ID" value="SDC44991.1"/>
    <property type="molecule type" value="Genomic_DNA"/>
</dbReference>
<keyword evidence="3" id="KW-0812">Transmembrane</keyword>
<evidence type="ECO:0000313" key="6">
    <source>
        <dbReference type="Proteomes" id="UP000242949"/>
    </source>
</evidence>
<evidence type="ECO:0000256" key="2">
    <source>
        <dbReference type="PROSITE-ProRule" id="PRU00284"/>
    </source>
</evidence>
<dbReference type="Pfam" id="PF00015">
    <property type="entry name" value="MCPsignal"/>
    <property type="match status" value="1"/>
</dbReference>
<dbReference type="PROSITE" id="PS50111">
    <property type="entry name" value="CHEMOTAXIS_TRANSDUC_2"/>
    <property type="match status" value="1"/>
</dbReference>
<dbReference type="RefSeq" id="WP_090796547.1">
    <property type="nucleotide sequence ID" value="NZ_FMYI01000009.1"/>
</dbReference>
<feature type="transmembrane region" description="Helical" evidence="3">
    <location>
        <begin position="7"/>
        <end position="25"/>
    </location>
</feature>
<dbReference type="Gene3D" id="1.10.287.950">
    <property type="entry name" value="Methyl-accepting chemotaxis protein"/>
    <property type="match status" value="1"/>
</dbReference>
<dbReference type="SMART" id="SM00283">
    <property type="entry name" value="MA"/>
    <property type="match status" value="1"/>
</dbReference>
<keyword evidence="3" id="KW-0472">Membrane</keyword>
<dbReference type="PANTHER" id="PTHR32089">
    <property type="entry name" value="METHYL-ACCEPTING CHEMOTAXIS PROTEIN MCPB"/>
    <property type="match status" value="1"/>
</dbReference>
<protein>
    <submittedName>
        <fullName evidence="5">Methyl-accepting chemotaxis protein</fullName>
    </submittedName>
</protein>
<sequence>MTNKNVIVVVVASVLHLLAFGYVLLTLDVFNNVGVDGFIFVGAAIVFSLLFAWFTAKQRRKDLKAIHERLDTLASEEMTTLPDKKVKSSDLKPINEKFEAIHNRSEKLYQFISKLTDQMNTQTNTVNESINTLAEDSTNISVTLEEISSGADEQAQSASSLTEGFQQFANTIMSVAMNGENIKSESQDMLSITNEGRELMDQSVEKMAIIDRTIKESLDKVKGLDDMTLKITNLVTVIQEVAEQTNLLALNAAIEAARAGEHGKGFAVVADEVRKLAEQVSLSVNDITTTTTGIQEESSAAVNALEQGYQAVSEGSEQIQTTGNTIKQLNSIITGMGDEISGVSTSLYDILDNTKSINESISNIASVSEESAAGIAEADSSAGRLAKSVQNIKEMQEELEKNIAELYM</sequence>
<feature type="domain" description="Methyl-accepting transducer" evidence="4">
    <location>
        <begin position="129"/>
        <end position="379"/>
    </location>
</feature>
<keyword evidence="3" id="KW-1133">Transmembrane helix</keyword>